<dbReference type="OrthoDB" id="6019893at2759"/>
<dbReference type="SMART" id="SM00799">
    <property type="entry name" value="DENN"/>
    <property type="match status" value="1"/>
</dbReference>
<dbReference type="InterPro" id="IPR005113">
    <property type="entry name" value="uDENN_dom"/>
</dbReference>
<proteinExistence type="predicted"/>
<feature type="region of interest" description="Disordered" evidence="1">
    <location>
        <begin position="567"/>
        <end position="666"/>
    </location>
</feature>
<dbReference type="SMART" id="SM00800">
    <property type="entry name" value="uDENN"/>
    <property type="match status" value="1"/>
</dbReference>
<feature type="compositionally biased region" description="Basic and acidic residues" evidence="1">
    <location>
        <begin position="567"/>
        <end position="579"/>
    </location>
</feature>
<name>A0A9Q0LXR8_ANAIG</name>
<protein>
    <submittedName>
        <fullName evidence="3">Suppression of tumorigenicity 5 st5</fullName>
    </submittedName>
</protein>
<evidence type="ECO:0000256" key="1">
    <source>
        <dbReference type="SAM" id="MobiDB-lite"/>
    </source>
</evidence>
<gene>
    <name evidence="3" type="ORF">M0811_04394</name>
</gene>
<dbReference type="InterPro" id="IPR043153">
    <property type="entry name" value="DENN_C"/>
</dbReference>
<evidence type="ECO:0000313" key="4">
    <source>
        <dbReference type="Proteomes" id="UP001149090"/>
    </source>
</evidence>
<sequence length="835" mass="96385">MLSFFKNLKKKKKNKASLDLNVIELTQNERLSRYLHEANKKEDSSDRVFEYFFVIGAKSSTETTNNKTSSVRPPEILYKFPNDDCQLEDLPSFCFPDQVHIQYLTMSKPKTVPKSTAFHDAMIDSKLEHIGTQHSFVTVLTTNQGPLYSFCVYVQSLLDFLPSFIDAKSYKKPSPKDIAIGKMCFCLLSFFPFYQLHFDIIQTVLAIELANFQKSRVYLEYDLAKSFWIGSEIKRRSISSRFGNQSSKKLQSLLKYHSQVLVSNPSTPQLSQQYMQSKDANNLILSVLQKAYNMSVHSSNEVCIEVASEWNDIVFDIPSTFTKLHGFWGIEILFSFVSVENILSILKTILLEYSVVFYSSNLRKLTGVIFGFLAIIHPFKWQGVLIPVLPSKMKGFLESPVPIIVGITEKLKINPNQKQNYFFIDIDSNQTRPILDLQSKSLKLPNEESLRKCLQYFSEWIRRQNGILPSARKIKYKLKPNSKSLSFSKMQTNSKNGLKKYHSMTAFNTEIKMSSKSPDTLSNLPKIISANKSFHSKMENEIEVTNTKNQNTQKEISLTDENITSEKISEEEKKKDSKKNNKKNNKKNDKKNNKKNDKNNQMIFKDNSTNSDTNNTNSDPNTSNSNPLNTSSNLINTNSETSEETNTDDGSIQNFNSSHKQKEKKTNQLRKQLSFVEFNTPSFSKNFTEIILQFEKEIQESFDSKDEEFIVPIYDYIPKEQIQIAIMKIMKIFKIYYQNLFSDFRRHTISDVSDPKDTVVVFIKESFLNSLKDTDKPFMEKYLETQQFSVYCDELLTEAVSTLSFPIESLDLEQFSPHEQNEEVKEDQIQISNDN</sequence>
<dbReference type="PANTHER" id="PTHR15288">
    <property type="entry name" value="DENN DOMAIN-CONTAINING PROTEIN 2"/>
    <property type="match status" value="1"/>
</dbReference>
<reference evidence="3" key="1">
    <citation type="submission" date="2022-10" db="EMBL/GenBank/DDBJ databases">
        <title>Novel sulphate-reducing endosymbionts in the free-living metamonad Anaeramoeba.</title>
        <authorList>
            <person name="Jerlstrom-Hultqvist J."/>
            <person name="Cepicka I."/>
            <person name="Gallot-Lavallee L."/>
            <person name="Salas-Leiva D."/>
            <person name="Curtis B.A."/>
            <person name="Zahonova K."/>
            <person name="Pipaliya S."/>
            <person name="Dacks J."/>
            <person name="Roger A.J."/>
        </authorList>
    </citation>
    <scope>NUCLEOTIDE SEQUENCE</scope>
    <source>
        <strain evidence="3">BMAN</strain>
    </source>
</reference>
<feature type="compositionally biased region" description="Basic and acidic residues" evidence="1">
    <location>
        <begin position="586"/>
        <end position="598"/>
    </location>
</feature>
<keyword evidence="4" id="KW-1185">Reference proteome</keyword>
<evidence type="ECO:0000259" key="2">
    <source>
        <dbReference type="PROSITE" id="PS50211"/>
    </source>
</evidence>
<dbReference type="InterPro" id="IPR051942">
    <property type="entry name" value="DENN_domain_containing_2"/>
</dbReference>
<organism evidence="3 4">
    <name type="scientific">Anaeramoeba ignava</name>
    <name type="common">Anaerobic marine amoeba</name>
    <dbReference type="NCBI Taxonomy" id="1746090"/>
    <lineage>
        <taxon>Eukaryota</taxon>
        <taxon>Metamonada</taxon>
        <taxon>Anaeramoebidae</taxon>
        <taxon>Anaeramoeba</taxon>
    </lineage>
</organism>
<dbReference type="Gene3D" id="3.30.450.200">
    <property type="match status" value="1"/>
</dbReference>
<comment type="caution">
    <text evidence="3">The sequence shown here is derived from an EMBL/GenBank/DDBJ whole genome shotgun (WGS) entry which is preliminary data.</text>
</comment>
<dbReference type="Gene3D" id="3.40.50.11500">
    <property type="match status" value="1"/>
</dbReference>
<dbReference type="EMBL" id="JAPDFW010000033">
    <property type="protein sequence ID" value="KAJ5079373.1"/>
    <property type="molecule type" value="Genomic_DNA"/>
</dbReference>
<dbReference type="Pfam" id="PF03456">
    <property type="entry name" value="uDENN"/>
    <property type="match status" value="1"/>
</dbReference>
<dbReference type="AlphaFoldDB" id="A0A9Q0LXR8"/>
<feature type="domain" description="UDENN" evidence="2">
    <location>
        <begin position="57"/>
        <end position="802"/>
    </location>
</feature>
<dbReference type="PROSITE" id="PS50211">
    <property type="entry name" value="DENN"/>
    <property type="match status" value="1"/>
</dbReference>
<evidence type="ECO:0000313" key="3">
    <source>
        <dbReference type="EMBL" id="KAJ5079373.1"/>
    </source>
</evidence>
<dbReference type="InterPro" id="IPR001194">
    <property type="entry name" value="cDENN_dom"/>
</dbReference>
<feature type="compositionally biased region" description="Low complexity" evidence="1">
    <location>
        <begin position="606"/>
        <end position="640"/>
    </location>
</feature>
<dbReference type="InterPro" id="IPR037516">
    <property type="entry name" value="Tripartite_DENN"/>
</dbReference>
<feature type="region of interest" description="Disordered" evidence="1">
    <location>
        <begin position="816"/>
        <end position="835"/>
    </location>
</feature>
<accession>A0A9Q0LXR8</accession>
<dbReference type="Proteomes" id="UP001149090">
    <property type="component" value="Unassembled WGS sequence"/>
</dbReference>
<dbReference type="Pfam" id="PF02141">
    <property type="entry name" value="DENN"/>
    <property type="match status" value="1"/>
</dbReference>
<dbReference type="PANTHER" id="PTHR15288:SF0">
    <property type="entry name" value="UDENN DOMAIN-CONTAINING PROTEIN"/>
    <property type="match status" value="1"/>
</dbReference>
<feature type="compositionally biased region" description="Basic and acidic residues" evidence="1">
    <location>
        <begin position="819"/>
        <end position="828"/>
    </location>
</feature>